<dbReference type="Proteomes" id="UP000828251">
    <property type="component" value="Unassembled WGS sequence"/>
</dbReference>
<proteinExistence type="predicted"/>
<reference evidence="2 3" key="1">
    <citation type="journal article" date="2021" name="Plant Biotechnol. J.">
        <title>Multi-omics assisted identification of the key and species-specific regulatory components of drought-tolerant mechanisms in Gossypium stocksii.</title>
        <authorList>
            <person name="Yu D."/>
            <person name="Ke L."/>
            <person name="Zhang D."/>
            <person name="Wu Y."/>
            <person name="Sun Y."/>
            <person name="Mei J."/>
            <person name="Sun J."/>
            <person name="Sun Y."/>
        </authorList>
    </citation>
    <scope>NUCLEOTIDE SEQUENCE [LARGE SCALE GENOMIC DNA]</scope>
    <source>
        <strain evidence="3">cv. E1</strain>
        <tissue evidence="2">Leaf</tissue>
    </source>
</reference>
<dbReference type="EMBL" id="JAIQCV010000006">
    <property type="protein sequence ID" value="KAH1092164.1"/>
    <property type="molecule type" value="Genomic_DNA"/>
</dbReference>
<gene>
    <name evidence="2" type="ORF">J1N35_019421</name>
</gene>
<protein>
    <submittedName>
        <fullName evidence="2">Uncharacterized protein</fullName>
    </submittedName>
</protein>
<name>A0A9D3VRA3_9ROSI</name>
<comment type="caution">
    <text evidence="2">The sequence shown here is derived from an EMBL/GenBank/DDBJ whole genome shotgun (WGS) entry which is preliminary data.</text>
</comment>
<sequence>MTIPILGTHPHSDCGEGDEKKRGSSKQKLKAHVATWSDEDSSDNEDQEVVNLCLMAINDIKVTSNPSTLNEHSFDELQDA</sequence>
<feature type="compositionally biased region" description="Basic and acidic residues" evidence="1">
    <location>
        <begin position="10"/>
        <end position="22"/>
    </location>
</feature>
<evidence type="ECO:0000256" key="1">
    <source>
        <dbReference type="SAM" id="MobiDB-lite"/>
    </source>
</evidence>
<feature type="region of interest" description="Disordered" evidence="1">
    <location>
        <begin position="1"/>
        <end position="45"/>
    </location>
</feature>
<dbReference type="AlphaFoldDB" id="A0A9D3VRA3"/>
<organism evidence="2 3">
    <name type="scientific">Gossypium stocksii</name>
    <dbReference type="NCBI Taxonomy" id="47602"/>
    <lineage>
        <taxon>Eukaryota</taxon>
        <taxon>Viridiplantae</taxon>
        <taxon>Streptophyta</taxon>
        <taxon>Embryophyta</taxon>
        <taxon>Tracheophyta</taxon>
        <taxon>Spermatophyta</taxon>
        <taxon>Magnoliopsida</taxon>
        <taxon>eudicotyledons</taxon>
        <taxon>Gunneridae</taxon>
        <taxon>Pentapetalae</taxon>
        <taxon>rosids</taxon>
        <taxon>malvids</taxon>
        <taxon>Malvales</taxon>
        <taxon>Malvaceae</taxon>
        <taxon>Malvoideae</taxon>
        <taxon>Gossypium</taxon>
    </lineage>
</organism>
<evidence type="ECO:0000313" key="3">
    <source>
        <dbReference type="Proteomes" id="UP000828251"/>
    </source>
</evidence>
<evidence type="ECO:0000313" key="2">
    <source>
        <dbReference type="EMBL" id="KAH1092164.1"/>
    </source>
</evidence>
<accession>A0A9D3VRA3</accession>
<keyword evidence="3" id="KW-1185">Reference proteome</keyword>